<dbReference type="GO" id="GO:0005886">
    <property type="term" value="C:plasma membrane"/>
    <property type="evidence" value="ECO:0007669"/>
    <property type="project" value="TreeGrafter"/>
</dbReference>
<feature type="domain" description="Saccharopine dehydrogenase NADP binding" evidence="1">
    <location>
        <begin position="9"/>
        <end position="140"/>
    </location>
</feature>
<dbReference type="PANTHER" id="PTHR12286:SF5">
    <property type="entry name" value="SACCHAROPINE DEHYDROGENASE-LIKE OXIDOREDUCTASE"/>
    <property type="match status" value="1"/>
</dbReference>
<dbReference type="InterPro" id="IPR005097">
    <property type="entry name" value="Sacchrp_dh_NADP-bd"/>
</dbReference>
<keyword evidence="3" id="KW-1185">Reference proteome</keyword>
<dbReference type="Proteomes" id="UP000238220">
    <property type="component" value="Unassembled WGS sequence"/>
</dbReference>
<dbReference type="InterPro" id="IPR051276">
    <property type="entry name" value="Saccharopine_DH-like_oxidrdct"/>
</dbReference>
<accession>A0A2S5TGB7</accession>
<evidence type="ECO:0000259" key="1">
    <source>
        <dbReference type="Pfam" id="PF03435"/>
    </source>
</evidence>
<dbReference type="EMBL" id="PSNW01000005">
    <property type="protein sequence ID" value="PPE73878.1"/>
    <property type="molecule type" value="Genomic_DNA"/>
</dbReference>
<sequence length="393" mass="43375">MAKKRPYDIVLFGATGFTGGLTAEYLARHGGARLRWALAGRSPQKLEAVRQRLAEINPGCMQLPLLPAEVDDSDSLQRVAESAKVVITTVGPYIRYGEPLVAACAAAGTDYVDLTGEPEFVDRMWLAYHEQARRSGARIVNCCGFDSIPHDLGVYYTVQQLPEESPIRIEGFVRAGGQFSGGTLHSAVTAFSRVRQALDAKAQRRRREQFPYDRRIGSLRPRVRFHETLGTWVVPMPTIDPQVVRRSAASLERYGPDFRYGHYLQVREFSGVAKLLGGVAAVVAGAQIPFTRRKLLEMRHPGEGPSEEQRARGWFRVTFLGRSGQHRVRCEVTGGDPGYGETSKMLAESALCLAFDKLPKSAGVITPAVAMGDSLIRRLQKAGMQFRVVEATE</sequence>
<proteinExistence type="predicted"/>
<dbReference type="Pfam" id="PF03435">
    <property type="entry name" value="Sacchrp_dh_NADP"/>
    <property type="match status" value="1"/>
</dbReference>
<evidence type="ECO:0000313" key="3">
    <source>
        <dbReference type="Proteomes" id="UP000238220"/>
    </source>
</evidence>
<protein>
    <submittedName>
        <fullName evidence="2">Saccharopine dehydrogenase</fullName>
    </submittedName>
</protein>
<dbReference type="SUPFAM" id="SSF51735">
    <property type="entry name" value="NAD(P)-binding Rossmann-fold domains"/>
    <property type="match status" value="1"/>
</dbReference>
<dbReference type="Gene3D" id="3.40.50.720">
    <property type="entry name" value="NAD(P)-binding Rossmann-like Domain"/>
    <property type="match status" value="1"/>
</dbReference>
<comment type="caution">
    <text evidence="2">The sequence shown here is derived from an EMBL/GenBank/DDBJ whole genome shotgun (WGS) entry which is preliminary data.</text>
</comment>
<reference evidence="2 3" key="1">
    <citation type="submission" date="2018-02" db="EMBL/GenBank/DDBJ databases">
        <title>Genome sequencing of Solimonas sp. HR-BB.</title>
        <authorList>
            <person name="Lee Y."/>
            <person name="Jeon C.O."/>
        </authorList>
    </citation>
    <scope>NUCLEOTIDE SEQUENCE [LARGE SCALE GENOMIC DNA]</scope>
    <source>
        <strain evidence="2 3">HR-BB</strain>
    </source>
</reference>
<dbReference type="AlphaFoldDB" id="A0A2S5TGB7"/>
<evidence type="ECO:0000313" key="2">
    <source>
        <dbReference type="EMBL" id="PPE73878.1"/>
    </source>
</evidence>
<gene>
    <name evidence="2" type="ORF">C3942_10790</name>
</gene>
<name>A0A2S5TGB7_9GAMM</name>
<dbReference type="RefSeq" id="WP_104230519.1">
    <property type="nucleotide sequence ID" value="NZ_PSNW01000005.1"/>
</dbReference>
<dbReference type="PANTHER" id="PTHR12286">
    <property type="entry name" value="SACCHAROPINE DEHYDROGENASE-LIKE OXIDOREDUCTASE"/>
    <property type="match status" value="1"/>
</dbReference>
<dbReference type="InterPro" id="IPR036291">
    <property type="entry name" value="NAD(P)-bd_dom_sf"/>
</dbReference>
<dbReference type="GO" id="GO:0009247">
    <property type="term" value="P:glycolipid biosynthetic process"/>
    <property type="evidence" value="ECO:0007669"/>
    <property type="project" value="TreeGrafter"/>
</dbReference>
<organism evidence="2 3">
    <name type="scientific">Solimonas fluminis</name>
    <dbReference type="NCBI Taxonomy" id="2086571"/>
    <lineage>
        <taxon>Bacteria</taxon>
        <taxon>Pseudomonadati</taxon>
        <taxon>Pseudomonadota</taxon>
        <taxon>Gammaproteobacteria</taxon>
        <taxon>Nevskiales</taxon>
        <taxon>Nevskiaceae</taxon>
        <taxon>Solimonas</taxon>
    </lineage>
</organism>
<dbReference type="OrthoDB" id="4420885at2"/>